<name>F3PTW3_9BACE</name>
<dbReference type="AlphaFoldDB" id="F3PTW3"/>
<dbReference type="Proteomes" id="UP000003416">
    <property type="component" value="Unassembled WGS sequence"/>
</dbReference>
<keyword evidence="3" id="KW-1185">Reference proteome</keyword>
<proteinExistence type="predicted"/>
<sequence length="70" mass="8655">MSLFSYLSLRLLKWKSNNNLHIHHWQMYHLFYYISLILIYFQNKSPNSMLEPRLTTTINTIQRLFTFIFL</sequence>
<gene>
    <name evidence="2" type="ORF">HMPREF9446_02183</name>
</gene>
<accession>F3PTW3</accession>
<evidence type="ECO:0000313" key="2">
    <source>
        <dbReference type="EMBL" id="EGF56408.1"/>
    </source>
</evidence>
<dbReference type="EMBL" id="AFBN01000040">
    <property type="protein sequence ID" value="EGF56408.1"/>
    <property type="molecule type" value="Genomic_DNA"/>
</dbReference>
<feature type="transmembrane region" description="Helical" evidence="1">
    <location>
        <begin position="20"/>
        <end position="41"/>
    </location>
</feature>
<evidence type="ECO:0000313" key="3">
    <source>
        <dbReference type="Proteomes" id="UP000003416"/>
    </source>
</evidence>
<dbReference type="HOGENOM" id="CLU_2749296_0_0_10"/>
<keyword evidence="1" id="KW-0472">Membrane</keyword>
<reference evidence="2 3" key="1">
    <citation type="submission" date="2011-02" db="EMBL/GenBank/DDBJ databases">
        <authorList>
            <person name="Weinstock G."/>
            <person name="Sodergren E."/>
            <person name="Clifton S."/>
            <person name="Fulton L."/>
            <person name="Fulton B."/>
            <person name="Courtney L."/>
            <person name="Fronick C."/>
            <person name="Harrison M."/>
            <person name="Strong C."/>
            <person name="Farmer C."/>
            <person name="Delahaunty K."/>
            <person name="Markovic C."/>
            <person name="Hall O."/>
            <person name="Minx P."/>
            <person name="Tomlinson C."/>
            <person name="Mitreva M."/>
            <person name="Hou S."/>
            <person name="Chen J."/>
            <person name="Wollam A."/>
            <person name="Pepin K.H."/>
            <person name="Johnson M."/>
            <person name="Bhonagiri V."/>
            <person name="Zhang X."/>
            <person name="Suruliraj S."/>
            <person name="Warren W."/>
            <person name="Chinwalla A."/>
            <person name="Mardis E.R."/>
            <person name="Wilson R.K."/>
        </authorList>
    </citation>
    <scope>NUCLEOTIDE SEQUENCE [LARGE SCALE GENOMIC DNA]</scope>
    <source>
        <strain evidence="2 3">YIT 12057</strain>
    </source>
</reference>
<protein>
    <submittedName>
        <fullName evidence="2">Conserved domain protein</fullName>
    </submittedName>
</protein>
<dbReference type="STRING" id="763034.HMPREF9446_02183"/>
<keyword evidence="1" id="KW-0812">Transmembrane</keyword>
<evidence type="ECO:0000256" key="1">
    <source>
        <dbReference type="SAM" id="Phobius"/>
    </source>
</evidence>
<organism evidence="2 3">
    <name type="scientific">Bacteroides fluxus YIT 12057</name>
    <dbReference type="NCBI Taxonomy" id="763034"/>
    <lineage>
        <taxon>Bacteria</taxon>
        <taxon>Pseudomonadati</taxon>
        <taxon>Bacteroidota</taxon>
        <taxon>Bacteroidia</taxon>
        <taxon>Bacteroidales</taxon>
        <taxon>Bacteroidaceae</taxon>
        <taxon>Bacteroides</taxon>
    </lineage>
</organism>
<comment type="caution">
    <text evidence="2">The sequence shown here is derived from an EMBL/GenBank/DDBJ whole genome shotgun (WGS) entry which is preliminary data.</text>
</comment>
<keyword evidence="1" id="KW-1133">Transmembrane helix</keyword>